<organism evidence="1 2">
    <name type="scientific">Streptomyces ureilyticus</name>
    <dbReference type="NCBI Taxonomy" id="1775131"/>
    <lineage>
        <taxon>Bacteria</taxon>
        <taxon>Bacillati</taxon>
        <taxon>Actinomycetota</taxon>
        <taxon>Actinomycetes</taxon>
        <taxon>Kitasatosporales</taxon>
        <taxon>Streptomycetaceae</taxon>
        <taxon>Streptomyces</taxon>
    </lineage>
</organism>
<dbReference type="GO" id="GO:0016301">
    <property type="term" value="F:kinase activity"/>
    <property type="evidence" value="ECO:0007669"/>
    <property type="project" value="UniProtKB-KW"/>
</dbReference>
<comment type="caution">
    <text evidence="1">The sequence shown here is derived from an EMBL/GenBank/DDBJ whole genome shotgun (WGS) entry which is preliminary data.</text>
</comment>
<evidence type="ECO:0000313" key="1">
    <source>
        <dbReference type="EMBL" id="NGO46787.1"/>
    </source>
</evidence>
<dbReference type="SUPFAM" id="SSF53613">
    <property type="entry name" value="Ribokinase-like"/>
    <property type="match status" value="1"/>
</dbReference>
<evidence type="ECO:0000313" key="2">
    <source>
        <dbReference type="Proteomes" id="UP001518140"/>
    </source>
</evidence>
<reference evidence="1 2" key="1">
    <citation type="submission" date="2020-02" db="EMBL/GenBank/DDBJ databases">
        <title>Whole-genome analyses of novel actinobacteria.</title>
        <authorList>
            <person name="Sahin N."/>
            <person name="Tokatli A."/>
        </authorList>
    </citation>
    <scope>NUCLEOTIDE SEQUENCE [LARGE SCALE GENOMIC DNA]</scope>
    <source>
        <strain evidence="1 2">YC419</strain>
    </source>
</reference>
<sequence length="148" mass="15626">MQRTIVIGNISLDTIHRPGHLPVRQLGGAALHLAMAAARAGLPAAPASAVGDDLAGLPDDPRLPALDWTHLHPAPELSAAFTIHYDDEGTVTAVDTAYGAAEHLTAHTLQVIDRHPEAAFHISCRHPLNVPAVLASLTERGCSFSLDF</sequence>
<dbReference type="InterPro" id="IPR029056">
    <property type="entry name" value="Ribokinase-like"/>
</dbReference>
<protein>
    <submittedName>
        <fullName evidence="1">Carbohydrate kinase family protein</fullName>
    </submittedName>
</protein>
<accession>A0ABX0E6I7</accession>
<keyword evidence="2" id="KW-1185">Reference proteome</keyword>
<name>A0ABX0E6I7_9ACTN</name>
<dbReference type="EMBL" id="JAAKZX010000144">
    <property type="protein sequence ID" value="NGO46787.1"/>
    <property type="molecule type" value="Genomic_DNA"/>
</dbReference>
<proteinExistence type="predicted"/>
<keyword evidence="1" id="KW-0808">Transferase</keyword>
<keyword evidence="1" id="KW-0418">Kinase</keyword>
<dbReference type="Proteomes" id="UP001518140">
    <property type="component" value="Unassembled WGS sequence"/>
</dbReference>
<feature type="non-terminal residue" evidence="1">
    <location>
        <position position="148"/>
    </location>
</feature>
<dbReference type="Gene3D" id="3.40.1190.20">
    <property type="match status" value="1"/>
</dbReference>
<gene>
    <name evidence="1" type="ORF">G6048_33280</name>
</gene>